<reference evidence="2 3" key="1">
    <citation type="submission" date="2020-08" db="EMBL/GenBank/DDBJ databases">
        <title>A Genomic Blueprint of the Chicken Gut Microbiome.</title>
        <authorList>
            <person name="Gilroy R."/>
            <person name="Ravi A."/>
            <person name="Getino M."/>
            <person name="Pursley I."/>
            <person name="Horton D.L."/>
            <person name="Alikhan N.-F."/>
            <person name="Baker D."/>
            <person name="Gharbi K."/>
            <person name="Hall N."/>
            <person name="Watson M."/>
            <person name="Adriaenssens E.M."/>
            <person name="Foster-Nyarko E."/>
            <person name="Jarju S."/>
            <person name="Secka A."/>
            <person name="Antonio M."/>
            <person name="Oren A."/>
            <person name="Chaudhuri R."/>
            <person name="La Ragione R.M."/>
            <person name="Hildebrand F."/>
            <person name="Pallen M.J."/>
        </authorList>
    </citation>
    <scope>NUCLEOTIDE SEQUENCE [LARGE SCALE GENOMIC DNA]</scope>
    <source>
        <strain evidence="2 3">Re31</strain>
    </source>
</reference>
<proteinExistence type="predicted"/>
<dbReference type="InterPro" id="IPR018958">
    <property type="entry name" value="Knr4/Smi1-like_dom"/>
</dbReference>
<gene>
    <name evidence="2" type="ORF">H9636_15675</name>
</gene>
<dbReference type="InterPro" id="IPR037883">
    <property type="entry name" value="Knr4/Smi1-like_sf"/>
</dbReference>
<protein>
    <submittedName>
        <fullName evidence="2">SMI1/KNR4 family protein</fullName>
    </submittedName>
</protein>
<dbReference type="SUPFAM" id="SSF160631">
    <property type="entry name" value="SMI1/KNR4-like"/>
    <property type="match status" value="1"/>
</dbReference>
<keyword evidence="3" id="KW-1185">Reference proteome</keyword>
<evidence type="ECO:0000313" key="2">
    <source>
        <dbReference type="EMBL" id="MBD8028088.1"/>
    </source>
</evidence>
<dbReference type="Pfam" id="PF09346">
    <property type="entry name" value="SMI1_KNR4"/>
    <property type="match status" value="1"/>
</dbReference>
<accession>A0ABR8XFU7</accession>
<evidence type="ECO:0000259" key="1">
    <source>
        <dbReference type="SMART" id="SM00860"/>
    </source>
</evidence>
<organism evidence="2 3">
    <name type="scientific">Ureibacillus galli</name>
    <dbReference type="NCBI Taxonomy" id="2762222"/>
    <lineage>
        <taxon>Bacteria</taxon>
        <taxon>Bacillati</taxon>
        <taxon>Bacillota</taxon>
        <taxon>Bacilli</taxon>
        <taxon>Bacillales</taxon>
        <taxon>Caryophanaceae</taxon>
        <taxon>Ureibacillus</taxon>
    </lineage>
</organism>
<name>A0ABR8XFU7_9BACL</name>
<dbReference type="Proteomes" id="UP000640930">
    <property type="component" value="Unassembled WGS sequence"/>
</dbReference>
<dbReference type="Gene3D" id="3.40.1580.10">
    <property type="entry name" value="SMI1/KNR4-like"/>
    <property type="match status" value="1"/>
</dbReference>
<dbReference type="EMBL" id="JACSQA010000030">
    <property type="protein sequence ID" value="MBD8028088.1"/>
    <property type="molecule type" value="Genomic_DNA"/>
</dbReference>
<feature type="domain" description="Knr4/Smi1-like" evidence="1">
    <location>
        <begin position="17"/>
        <end position="145"/>
    </location>
</feature>
<comment type="caution">
    <text evidence="2">The sequence shown here is derived from an EMBL/GenBank/DDBJ whole genome shotgun (WGS) entry which is preliminary data.</text>
</comment>
<sequence>MMINIWKKDDEYYKLPPLTDKILEKAEETLRVKLPKSYIHLLQEQNGGYIIYDSYPSDVPTSWADDHINMEFLFGIGEENGILESDYFIREWNLPNNIVLLSGSGHSWVALDYRHTKEEPPVIYINVEWDQIFELAPNFDTFINGLYVEERDVEDLYFEQDERQWTIDELNNAFSTSKEQEITLALDYLFENTKGNEHFIEQKLIALLQSPILDIKQLAANYANHFHEVGILSSNGVEEMVSIIRKDNEIEYYADMYFSNN</sequence>
<dbReference type="SMART" id="SM00860">
    <property type="entry name" value="SMI1_KNR4"/>
    <property type="match status" value="1"/>
</dbReference>
<evidence type="ECO:0000313" key="3">
    <source>
        <dbReference type="Proteomes" id="UP000640930"/>
    </source>
</evidence>